<sequence length="490" mass="53312">MASNGHPQGDVKPHPNNITTTTDPEQQPHEQQQQEEQEQPQPQLQPTSPDNSLRAYFHEWHDYSLASRKGQCCRRGPFASPAALAAALMNPDVLVDVDHRHDYSHQSCRHSRRLIVIHGLQRSMIDTVFPPPPSSPCFFPSSSSSSAASASPSPLSSPPSPPSPSPSPPFTPTTPNPDLYKLLYSPSPPSLSPPAAASPSPPPSPPPTAALPAPAPAPLPAGPPAINIDRAFIDCLAARRAYRPTSGLGDRVYKRRIWRHPDPKRPWQEWLRLPWGGYVWEYPEVVELEMMEEEGEGEGEVGGAAVVTVVVVVPGGRDGEVGVAPMVRVLPRHSGPGEVGEAGKKLGVVFCRVGLWVEEKGSVLFLDRGVWGEEETGSLEGAILEALRDGWEPGAQLAGLVAEAAYDRWLELFDFLGPQSQVMFEKTAACYSQMMHSLELNAEILDDVDWGKLLGRIQRRVDLVAAMRDKPPTSPPAASRTTTDDTFDVL</sequence>
<protein>
    <submittedName>
        <fullName evidence="2">Uncharacterized protein</fullName>
    </submittedName>
</protein>
<proteinExistence type="predicted"/>
<name>A0AAN6VQ05_9PEZI</name>
<reference evidence="2" key="2">
    <citation type="submission" date="2023-05" db="EMBL/GenBank/DDBJ databases">
        <authorList>
            <consortium name="Lawrence Berkeley National Laboratory"/>
            <person name="Steindorff A."/>
            <person name="Hensen N."/>
            <person name="Bonometti L."/>
            <person name="Westerberg I."/>
            <person name="Brannstrom I.O."/>
            <person name="Guillou S."/>
            <person name="Cros-Aarteil S."/>
            <person name="Calhoun S."/>
            <person name="Haridas S."/>
            <person name="Kuo A."/>
            <person name="Mondo S."/>
            <person name="Pangilinan J."/>
            <person name="Riley R."/>
            <person name="Labutti K."/>
            <person name="Andreopoulos B."/>
            <person name="Lipzen A."/>
            <person name="Chen C."/>
            <person name="Yanf M."/>
            <person name="Daum C."/>
            <person name="Ng V."/>
            <person name="Clum A."/>
            <person name="Ohm R."/>
            <person name="Martin F."/>
            <person name="Silar P."/>
            <person name="Natvig D."/>
            <person name="Lalanne C."/>
            <person name="Gautier V."/>
            <person name="Ament-Velasquez S.L."/>
            <person name="Kruys A."/>
            <person name="Hutchinson M.I."/>
            <person name="Powell A.J."/>
            <person name="Barry K."/>
            <person name="Miller A.N."/>
            <person name="Grigoriev I.V."/>
            <person name="Debuchy R."/>
            <person name="Gladieux P."/>
            <person name="Thoren M.H."/>
            <person name="Johannesson H."/>
        </authorList>
    </citation>
    <scope>NUCLEOTIDE SEQUENCE</scope>
    <source>
        <strain evidence="2">CBS 538.74</strain>
    </source>
</reference>
<feature type="compositionally biased region" description="Pro residues" evidence="1">
    <location>
        <begin position="199"/>
        <end position="222"/>
    </location>
</feature>
<dbReference type="EMBL" id="MU856916">
    <property type="protein sequence ID" value="KAK4154261.1"/>
    <property type="molecule type" value="Genomic_DNA"/>
</dbReference>
<dbReference type="PANTHER" id="PTHR24216:SF65">
    <property type="entry name" value="PAXILLIN-LIKE PROTEIN 1"/>
    <property type="match status" value="1"/>
</dbReference>
<evidence type="ECO:0000256" key="1">
    <source>
        <dbReference type="SAM" id="MobiDB-lite"/>
    </source>
</evidence>
<gene>
    <name evidence="2" type="ORF">C8A00DRAFT_32938</name>
</gene>
<feature type="region of interest" description="Disordered" evidence="1">
    <location>
        <begin position="468"/>
        <end position="490"/>
    </location>
</feature>
<feature type="region of interest" description="Disordered" evidence="1">
    <location>
        <begin position="1"/>
        <end position="51"/>
    </location>
</feature>
<feature type="region of interest" description="Disordered" evidence="1">
    <location>
        <begin position="148"/>
        <end position="222"/>
    </location>
</feature>
<evidence type="ECO:0000313" key="3">
    <source>
        <dbReference type="Proteomes" id="UP001302745"/>
    </source>
</evidence>
<feature type="compositionally biased region" description="Pro residues" evidence="1">
    <location>
        <begin position="155"/>
        <end position="175"/>
    </location>
</feature>
<reference evidence="2" key="1">
    <citation type="journal article" date="2023" name="Mol. Phylogenet. Evol.">
        <title>Genome-scale phylogeny and comparative genomics of the fungal order Sordariales.</title>
        <authorList>
            <person name="Hensen N."/>
            <person name="Bonometti L."/>
            <person name="Westerberg I."/>
            <person name="Brannstrom I.O."/>
            <person name="Guillou S."/>
            <person name="Cros-Aarteil S."/>
            <person name="Calhoun S."/>
            <person name="Haridas S."/>
            <person name="Kuo A."/>
            <person name="Mondo S."/>
            <person name="Pangilinan J."/>
            <person name="Riley R."/>
            <person name="LaButti K."/>
            <person name="Andreopoulos B."/>
            <person name="Lipzen A."/>
            <person name="Chen C."/>
            <person name="Yan M."/>
            <person name="Daum C."/>
            <person name="Ng V."/>
            <person name="Clum A."/>
            <person name="Steindorff A."/>
            <person name="Ohm R.A."/>
            <person name="Martin F."/>
            <person name="Silar P."/>
            <person name="Natvig D.O."/>
            <person name="Lalanne C."/>
            <person name="Gautier V."/>
            <person name="Ament-Velasquez S.L."/>
            <person name="Kruys A."/>
            <person name="Hutchinson M.I."/>
            <person name="Powell A.J."/>
            <person name="Barry K."/>
            <person name="Miller A.N."/>
            <person name="Grigoriev I.V."/>
            <person name="Debuchy R."/>
            <person name="Gladieux P."/>
            <person name="Hiltunen Thoren M."/>
            <person name="Johannesson H."/>
        </authorList>
    </citation>
    <scope>NUCLEOTIDE SEQUENCE</scope>
    <source>
        <strain evidence="2">CBS 538.74</strain>
    </source>
</reference>
<dbReference type="PANTHER" id="PTHR24216">
    <property type="entry name" value="PAXILLIN-RELATED"/>
    <property type="match status" value="1"/>
</dbReference>
<comment type="caution">
    <text evidence="2">The sequence shown here is derived from an EMBL/GenBank/DDBJ whole genome shotgun (WGS) entry which is preliminary data.</text>
</comment>
<dbReference type="AlphaFoldDB" id="A0AAN6VQ05"/>
<evidence type="ECO:0000313" key="2">
    <source>
        <dbReference type="EMBL" id="KAK4154261.1"/>
    </source>
</evidence>
<dbReference type="Proteomes" id="UP001302745">
    <property type="component" value="Unassembled WGS sequence"/>
</dbReference>
<keyword evidence="3" id="KW-1185">Reference proteome</keyword>
<accession>A0AAN6VQ05</accession>
<organism evidence="2 3">
    <name type="scientific">Chaetomidium leptoderma</name>
    <dbReference type="NCBI Taxonomy" id="669021"/>
    <lineage>
        <taxon>Eukaryota</taxon>
        <taxon>Fungi</taxon>
        <taxon>Dikarya</taxon>
        <taxon>Ascomycota</taxon>
        <taxon>Pezizomycotina</taxon>
        <taxon>Sordariomycetes</taxon>
        <taxon>Sordariomycetidae</taxon>
        <taxon>Sordariales</taxon>
        <taxon>Chaetomiaceae</taxon>
        <taxon>Chaetomidium</taxon>
    </lineage>
</organism>